<proteinExistence type="predicted"/>
<dbReference type="RefSeq" id="WP_136396869.1">
    <property type="nucleotide sequence ID" value="NZ_CP101873.1"/>
</dbReference>
<protein>
    <submittedName>
        <fullName evidence="1">Uncharacterized protein</fullName>
    </submittedName>
</protein>
<keyword evidence="2" id="KW-1185">Reference proteome</keyword>
<accession>A0AAF0PE07</accession>
<reference evidence="1 2" key="1">
    <citation type="submission" date="2022-07" db="EMBL/GenBank/DDBJ databases">
        <title>Two temperate virus in Haloterrigena jeotgali A29.</title>
        <authorList>
            <person name="Deng X."/>
        </authorList>
    </citation>
    <scope>NUCLEOTIDE SEQUENCE [LARGE SCALE GENOMIC DNA]</scope>
    <source>
        <strain evidence="1 2">A29</strain>
    </source>
</reference>
<dbReference type="GeneID" id="39861493"/>
<evidence type="ECO:0000313" key="1">
    <source>
        <dbReference type="EMBL" id="WMT09507.1"/>
    </source>
</evidence>
<name>A0AAF0PE07_9EURY</name>
<dbReference type="AlphaFoldDB" id="A0AAF0PE07"/>
<dbReference type="EMBL" id="CP101873">
    <property type="protein sequence ID" value="WMT09507.1"/>
    <property type="molecule type" value="Genomic_DNA"/>
</dbReference>
<dbReference type="Proteomes" id="UP001224926">
    <property type="component" value="Chromosome"/>
</dbReference>
<organism evidence="1 2">
    <name type="scientific">Natrinema thermotolerans</name>
    <dbReference type="NCBI Taxonomy" id="121872"/>
    <lineage>
        <taxon>Archaea</taxon>
        <taxon>Methanobacteriati</taxon>
        <taxon>Methanobacteriota</taxon>
        <taxon>Stenosarchaea group</taxon>
        <taxon>Halobacteria</taxon>
        <taxon>Halobacteriales</taxon>
        <taxon>Natrialbaceae</taxon>
        <taxon>Natrinema</taxon>
    </lineage>
</organism>
<sequence length="334" mass="38378">MDPISRENKFTYDGYLIFTPFSTTVRDENISQTEIVDTLLDEIPNYSLGTPQNPGKGIQKIPFQKHLQGSSSEFPDDLSSVIALRYKYEEFDKIKAVVDGSRRMVSVPNERSVDIYWNYPNYMSFRGAKKDIKEVQSIIRSALFQTATIDPIRLESDFFLWLFYQNFSSDGRISKMMIRITDVELQGETDLFGKKSTVRNSTDATKSIPILIGLLQNKSISGIEVEFAIQNQRITASIQRDQVQVKASQGSLPNQESIERIASSLMLLDFLYSLYDEWLDLPNNEKYPPLTFFEELYNMSKNQGVKVETQLTQPLKEYAAKRGEDPSDYGYEFQ</sequence>
<evidence type="ECO:0000313" key="2">
    <source>
        <dbReference type="Proteomes" id="UP001224926"/>
    </source>
</evidence>
<gene>
    <name evidence="1" type="ORF">NP511_07665</name>
</gene>